<dbReference type="SUPFAM" id="SSF56037">
    <property type="entry name" value="PheT/TilS domain"/>
    <property type="match status" value="1"/>
</dbReference>
<keyword evidence="7 15" id="KW-0479">Metal-binding</keyword>
<dbReference type="SMART" id="SM00873">
    <property type="entry name" value="B3_4"/>
    <property type="match status" value="1"/>
</dbReference>
<dbReference type="SUPFAM" id="SSF46955">
    <property type="entry name" value="Putative DNA-binding domain"/>
    <property type="match status" value="1"/>
</dbReference>
<dbReference type="GO" id="GO:0016740">
    <property type="term" value="F:transferase activity"/>
    <property type="evidence" value="ECO:0007669"/>
    <property type="project" value="UniProtKB-ARBA"/>
</dbReference>
<dbReference type="Gene3D" id="3.50.40.10">
    <property type="entry name" value="Phenylalanyl-trna Synthetase, Chain B, domain 3"/>
    <property type="match status" value="1"/>
</dbReference>
<dbReference type="NCBIfam" id="TIGR00472">
    <property type="entry name" value="pheT_bact"/>
    <property type="match status" value="1"/>
</dbReference>
<dbReference type="SMART" id="SM00896">
    <property type="entry name" value="FDX-ACB"/>
    <property type="match status" value="1"/>
</dbReference>
<dbReference type="InterPro" id="IPR045864">
    <property type="entry name" value="aa-tRNA-synth_II/BPL/LPL"/>
</dbReference>
<dbReference type="Pfam" id="PF17759">
    <property type="entry name" value="tRNA_synthFbeta"/>
    <property type="match status" value="1"/>
</dbReference>
<feature type="binding site" evidence="15">
    <location>
        <position position="465"/>
    </location>
    <ligand>
        <name>Mg(2+)</name>
        <dbReference type="ChEBI" id="CHEBI:18420"/>
        <note>shared with alpha subunit</note>
    </ligand>
</feature>
<keyword evidence="10 15" id="KW-0460">Magnesium</keyword>
<keyword evidence="5 16" id="KW-0820">tRNA-binding</keyword>
<reference evidence="20 21" key="1">
    <citation type="submission" date="2020-04" db="EMBL/GenBank/DDBJ databases">
        <title>Paenibacillus algicola sp. nov., a novel marine bacterium producing alginate lyase.</title>
        <authorList>
            <person name="Huang H."/>
        </authorList>
    </citation>
    <scope>NUCLEOTIDE SEQUENCE [LARGE SCALE GENOMIC DNA]</scope>
    <source>
        <strain evidence="20 21">L7-75</strain>
    </source>
</reference>
<feature type="domain" description="FDX-ACB" evidence="18">
    <location>
        <begin position="722"/>
        <end position="815"/>
    </location>
</feature>
<dbReference type="PANTHER" id="PTHR10947">
    <property type="entry name" value="PHENYLALANYL-TRNA SYNTHETASE BETA CHAIN AND LEUCINE-RICH REPEAT-CONTAINING PROTEIN 47"/>
    <property type="match status" value="1"/>
</dbReference>
<organism evidence="20 21">
    <name type="scientific">Paenibacillus lemnae</name>
    <dbReference type="NCBI Taxonomy" id="1330551"/>
    <lineage>
        <taxon>Bacteria</taxon>
        <taxon>Bacillati</taxon>
        <taxon>Bacillota</taxon>
        <taxon>Bacilli</taxon>
        <taxon>Bacillales</taxon>
        <taxon>Paenibacillaceae</taxon>
        <taxon>Paenibacillus</taxon>
    </lineage>
</organism>
<dbReference type="SUPFAM" id="SSF55681">
    <property type="entry name" value="Class II aaRS and biotin synthetases"/>
    <property type="match status" value="1"/>
</dbReference>
<comment type="cofactor">
    <cofactor evidence="15">
        <name>Mg(2+)</name>
        <dbReference type="ChEBI" id="CHEBI:18420"/>
    </cofactor>
    <text evidence="15">Binds 2 magnesium ions per tetramer.</text>
</comment>
<keyword evidence="21" id="KW-1185">Reference proteome</keyword>
<evidence type="ECO:0000256" key="5">
    <source>
        <dbReference type="ARBA" id="ARBA00022555"/>
    </source>
</evidence>
<evidence type="ECO:0000256" key="16">
    <source>
        <dbReference type="PROSITE-ProRule" id="PRU00209"/>
    </source>
</evidence>
<dbReference type="Gene3D" id="3.30.930.10">
    <property type="entry name" value="Bira Bifunctional Protein, Domain 2"/>
    <property type="match status" value="1"/>
</dbReference>
<dbReference type="FunFam" id="3.30.930.10:FF:000022">
    <property type="entry name" value="Phenylalanine--tRNA ligase beta subunit"/>
    <property type="match status" value="1"/>
</dbReference>
<dbReference type="CDD" id="cd02796">
    <property type="entry name" value="tRNA_bind_bactPheRS"/>
    <property type="match status" value="1"/>
</dbReference>
<evidence type="ECO:0000256" key="12">
    <source>
        <dbReference type="ARBA" id="ARBA00022917"/>
    </source>
</evidence>
<dbReference type="InterPro" id="IPR045060">
    <property type="entry name" value="Phe-tRNA-ligase_IIc_bsu"/>
</dbReference>
<dbReference type="SUPFAM" id="SSF54991">
    <property type="entry name" value="Anticodon-binding domain of PheRS"/>
    <property type="match status" value="1"/>
</dbReference>
<evidence type="ECO:0000259" key="17">
    <source>
        <dbReference type="PROSITE" id="PS50886"/>
    </source>
</evidence>
<dbReference type="Proteomes" id="UP000565468">
    <property type="component" value="Unassembled WGS sequence"/>
</dbReference>
<keyword evidence="8 15" id="KW-0547">Nucleotide-binding</keyword>
<evidence type="ECO:0000259" key="19">
    <source>
        <dbReference type="PROSITE" id="PS51483"/>
    </source>
</evidence>
<dbReference type="GO" id="GO:0004826">
    <property type="term" value="F:phenylalanine-tRNA ligase activity"/>
    <property type="evidence" value="ECO:0007669"/>
    <property type="project" value="UniProtKB-UniRule"/>
</dbReference>
<comment type="subunit">
    <text evidence="3 15">Tetramer of two alpha and two beta subunits.</text>
</comment>
<evidence type="ECO:0000256" key="6">
    <source>
        <dbReference type="ARBA" id="ARBA00022598"/>
    </source>
</evidence>
<dbReference type="InterPro" id="IPR041616">
    <property type="entry name" value="PheRS_beta_core"/>
</dbReference>
<keyword evidence="4 15" id="KW-0963">Cytoplasm</keyword>
<dbReference type="AlphaFoldDB" id="A0A848M544"/>
<evidence type="ECO:0000256" key="8">
    <source>
        <dbReference type="ARBA" id="ARBA00022741"/>
    </source>
</evidence>
<dbReference type="SUPFAM" id="SSF50249">
    <property type="entry name" value="Nucleic acid-binding proteins"/>
    <property type="match status" value="1"/>
</dbReference>
<dbReference type="PROSITE" id="PS50886">
    <property type="entry name" value="TRBD"/>
    <property type="match status" value="1"/>
</dbReference>
<dbReference type="InterPro" id="IPR005121">
    <property type="entry name" value="Fdx_antiC-bd"/>
</dbReference>
<evidence type="ECO:0000256" key="15">
    <source>
        <dbReference type="HAMAP-Rule" id="MF_00283"/>
    </source>
</evidence>
<dbReference type="NCBIfam" id="NF045760">
    <property type="entry name" value="YtpR"/>
    <property type="match status" value="1"/>
</dbReference>
<dbReference type="InterPro" id="IPR009061">
    <property type="entry name" value="DNA-bd_dom_put_sf"/>
</dbReference>
<evidence type="ECO:0000256" key="3">
    <source>
        <dbReference type="ARBA" id="ARBA00011209"/>
    </source>
</evidence>
<dbReference type="EMBL" id="JABBPN010000007">
    <property type="protein sequence ID" value="NMO96067.1"/>
    <property type="molecule type" value="Genomic_DNA"/>
</dbReference>
<evidence type="ECO:0000256" key="7">
    <source>
        <dbReference type="ARBA" id="ARBA00022723"/>
    </source>
</evidence>
<dbReference type="EC" id="6.1.1.20" evidence="15"/>
<evidence type="ECO:0000256" key="2">
    <source>
        <dbReference type="ARBA" id="ARBA00008653"/>
    </source>
</evidence>
<dbReference type="FunFam" id="3.50.40.10:FF:000001">
    <property type="entry name" value="Phenylalanine--tRNA ligase beta subunit"/>
    <property type="match status" value="1"/>
</dbReference>
<dbReference type="InterPro" id="IPR033714">
    <property type="entry name" value="tRNA_bind_bactPheRS"/>
</dbReference>
<accession>A0A848M544</accession>
<dbReference type="GO" id="GO:0000287">
    <property type="term" value="F:magnesium ion binding"/>
    <property type="evidence" value="ECO:0007669"/>
    <property type="project" value="UniProtKB-UniRule"/>
</dbReference>
<evidence type="ECO:0000256" key="11">
    <source>
        <dbReference type="ARBA" id="ARBA00022884"/>
    </source>
</evidence>
<keyword evidence="13 15" id="KW-0030">Aminoacyl-tRNA synthetase</keyword>
<dbReference type="GO" id="GO:0005524">
    <property type="term" value="F:ATP binding"/>
    <property type="evidence" value="ECO:0007669"/>
    <property type="project" value="UniProtKB-UniRule"/>
</dbReference>
<dbReference type="GO" id="GO:0006432">
    <property type="term" value="P:phenylalanyl-tRNA aminoacylation"/>
    <property type="evidence" value="ECO:0007669"/>
    <property type="project" value="UniProtKB-UniRule"/>
</dbReference>
<evidence type="ECO:0000259" key="18">
    <source>
        <dbReference type="PROSITE" id="PS51447"/>
    </source>
</evidence>
<dbReference type="InterPro" id="IPR012340">
    <property type="entry name" value="NA-bd_OB-fold"/>
</dbReference>
<protein>
    <recommendedName>
        <fullName evidence="15">Phenylalanine--tRNA ligase beta subunit</fullName>
        <ecNumber evidence="15">6.1.1.20</ecNumber>
    </recommendedName>
    <alternativeName>
        <fullName evidence="15">Phenylalanyl-tRNA synthetase beta subunit</fullName>
        <shortName evidence="15">PheRS</shortName>
    </alternativeName>
</protein>
<evidence type="ECO:0000256" key="10">
    <source>
        <dbReference type="ARBA" id="ARBA00022842"/>
    </source>
</evidence>
<evidence type="ECO:0000256" key="13">
    <source>
        <dbReference type="ARBA" id="ARBA00023146"/>
    </source>
</evidence>
<keyword evidence="11 16" id="KW-0694">RNA-binding</keyword>
<comment type="similarity">
    <text evidence="2 15">Belongs to the phenylalanyl-tRNA synthetase beta subunit family. Type 1 subfamily.</text>
</comment>
<evidence type="ECO:0000256" key="9">
    <source>
        <dbReference type="ARBA" id="ARBA00022840"/>
    </source>
</evidence>
<dbReference type="InterPro" id="IPR005146">
    <property type="entry name" value="B3/B4_tRNA-bd"/>
</dbReference>
<feature type="domain" description="B5" evidence="19">
    <location>
        <begin position="411"/>
        <end position="487"/>
    </location>
</feature>
<feature type="binding site" evidence="15">
    <location>
        <position position="475"/>
    </location>
    <ligand>
        <name>Mg(2+)</name>
        <dbReference type="ChEBI" id="CHEBI:18420"/>
        <note>shared with alpha subunit</note>
    </ligand>
</feature>
<evidence type="ECO:0000256" key="1">
    <source>
        <dbReference type="ARBA" id="ARBA00004496"/>
    </source>
</evidence>
<comment type="caution">
    <text evidence="20">The sequence shown here is derived from an EMBL/GenBank/DDBJ whole genome shotgun (WGS) entry which is preliminary data.</text>
</comment>
<evidence type="ECO:0000256" key="14">
    <source>
        <dbReference type="ARBA" id="ARBA00049255"/>
    </source>
</evidence>
<dbReference type="Pfam" id="PF01588">
    <property type="entry name" value="tRNA_bind"/>
    <property type="match status" value="1"/>
</dbReference>
<dbReference type="HAMAP" id="MF_00283">
    <property type="entry name" value="Phe_tRNA_synth_beta1"/>
    <property type="match status" value="1"/>
</dbReference>
<dbReference type="GO" id="GO:0140096">
    <property type="term" value="F:catalytic activity, acting on a protein"/>
    <property type="evidence" value="ECO:0007669"/>
    <property type="project" value="UniProtKB-ARBA"/>
</dbReference>
<feature type="binding site" evidence="15">
    <location>
        <position position="474"/>
    </location>
    <ligand>
        <name>Mg(2+)</name>
        <dbReference type="ChEBI" id="CHEBI:18420"/>
        <note>shared with alpha subunit</note>
    </ligand>
</feature>
<dbReference type="PANTHER" id="PTHR10947:SF0">
    <property type="entry name" value="PHENYLALANINE--TRNA LIGASE BETA SUBUNIT"/>
    <property type="match status" value="1"/>
</dbReference>
<dbReference type="PROSITE" id="PS51447">
    <property type="entry name" value="FDX_ACB"/>
    <property type="match status" value="1"/>
</dbReference>
<comment type="catalytic activity">
    <reaction evidence="14 15">
        <text>tRNA(Phe) + L-phenylalanine + ATP = L-phenylalanyl-tRNA(Phe) + AMP + diphosphate + H(+)</text>
        <dbReference type="Rhea" id="RHEA:19413"/>
        <dbReference type="Rhea" id="RHEA-COMP:9668"/>
        <dbReference type="Rhea" id="RHEA-COMP:9699"/>
        <dbReference type="ChEBI" id="CHEBI:15378"/>
        <dbReference type="ChEBI" id="CHEBI:30616"/>
        <dbReference type="ChEBI" id="CHEBI:33019"/>
        <dbReference type="ChEBI" id="CHEBI:58095"/>
        <dbReference type="ChEBI" id="CHEBI:78442"/>
        <dbReference type="ChEBI" id="CHEBI:78531"/>
        <dbReference type="ChEBI" id="CHEBI:456215"/>
        <dbReference type="EC" id="6.1.1.20"/>
    </reaction>
</comment>
<evidence type="ECO:0000313" key="20">
    <source>
        <dbReference type="EMBL" id="NMO96067.1"/>
    </source>
</evidence>
<dbReference type="InterPro" id="IPR020825">
    <property type="entry name" value="Phe-tRNA_synthase-like_B3/B4"/>
</dbReference>
<dbReference type="Gene3D" id="2.40.50.140">
    <property type="entry name" value="Nucleic acid-binding proteins"/>
    <property type="match status" value="1"/>
</dbReference>
<dbReference type="Gene3D" id="3.30.56.10">
    <property type="match status" value="2"/>
</dbReference>
<dbReference type="InterPro" id="IPR036690">
    <property type="entry name" value="Fdx_antiC-bd_sf"/>
</dbReference>
<dbReference type="GO" id="GO:0000049">
    <property type="term" value="F:tRNA binding"/>
    <property type="evidence" value="ECO:0007669"/>
    <property type="project" value="UniProtKB-UniRule"/>
</dbReference>
<dbReference type="CDD" id="cd00769">
    <property type="entry name" value="PheRS_beta_core"/>
    <property type="match status" value="1"/>
</dbReference>
<comment type="subcellular location">
    <subcellularLocation>
        <location evidence="1 15">Cytoplasm</location>
    </subcellularLocation>
</comment>
<evidence type="ECO:0000256" key="4">
    <source>
        <dbReference type="ARBA" id="ARBA00022490"/>
    </source>
</evidence>
<dbReference type="SMART" id="SM00874">
    <property type="entry name" value="B5"/>
    <property type="match status" value="1"/>
</dbReference>
<name>A0A848M544_PAELE</name>
<keyword evidence="6 15" id="KW-0436">Ligase</keyword>
<dbReference type="Pfam" id="PF03147">
    <property type="entry name" value="FDX-ACB"/>
    <property type="match status" value="1"/>
</dbReference>
<dbReference type="FunFam" id="3.30.70.380:FF:000001">
    <property type="entry name" value="Phenylalanine--tRNA ligase beta subunit"/>
    <property type="match status" value="1"/>
</dbReference>
<dbReference type="GO" id="GO:0009328">
    <property type="term" value="C:phenylalanine-tRNA ligase complex"/>
    <property type="evidence" value="ECO:0007669"/>
    <property type="project" value="TreeGrafter"/>
</dbReference>
<keyword evidence="9 15" id="KW-0067">ATP-binding</keyword>
<sequence length="816" mass="88913">MRVSTEWLSQYISLEGITAKELAERITSAGIEIDIIENRNQGVHHVVTGYVKHKEKHPDADKLNVCTVDAGQGEDLQIVCGAKNVDAGQIVPVAMVGAKLPGGLDIKKAKLRGVVSQGMICSAKELGMNDKLLPKELQEGILVLPENTEIGVPVTDVLGLNDEVLELDLTPNRSDCLSMLGTAYEVSAILGRELTLPKPEESLVEVSDSASNYISVSIAAEEQCSHYSARYITGVRIESSPLWIQNRLIAAGVRPINNIVDITNYCMLEYGQPLHAFDADRLPGGSLTVRLAREGEKMVTLDGQERNLEPHMLIIAAENGPAALAGVMGGLDSEVTDQTVNIVLESAKFDGGTVRKTSRQLGLRSEASSRFEKEVDPAAVIPALNRAAGLISEYAGGTVHEGIVQAGSAEAEKKIITLSLPKVNRILGTDLSQLEVKTLFARLHFSCGDAGEGLIEVEVPTRRGDITLDVDLLEEIARLYGYDNIPTTAIQGKTTPGTLSKPQLIRRALRRLLTHGGWQEVLGYSFIHPRQAEKFASLAGESNQVRLAMPMSEDRSVLRTSLIPQLLDIASYNTNRKQPDLALFEIGNLFHSNEEQLTIQPKEQPVLGMLLSGRRGSKQWNVQPEKADFFDLKGAVESIFQYLGIAPSTVEYKADQPADFHPGRSASVYVNLDSGQVKLGTLGQVHPQLQQEQDVEDTYVAELLLDPLYELTDSSVAYQDLPRFPGMERDLAIVVNEAVEAGELTASIREHAGDLLKKVQVFDVFTGSKLGEGKKSVAVSLTFRHQERTLTDEEVGIAVDQAVQALEQSFGAELRK</sequence>
<gene>
    <name evidence="15" type="primary">pheT</name>
    <name evidence="20" type="ORF">HII30_09825</name>
</gene>
<dbReference type="PROSITE" id="PS51483">
    <property type="entry name" value="B5"/>
    <property type="match status" value="1"/>
</dbReference>
<feature type="domain" description="TRNA-binding" evidence="17">
    <location>
        <begin position="40"/>
        <end position="155"/>
    </location>
</feature>
<keyword evidence="12 15" id="KW-0648">Protein biosynthesis</keyword>
<dbReference type="InterPro" id="IPR004532">
    <property type="entry name" value="Phe-tRNA-ligase_IIc_bsu_bact"/>
</dbReference>
<evidence type="ECO:0000313" key="21">
    <source>
        <dbReference type="Proteomes" id="UP000565468"/>
    </source>
</evidence>
<dbReference type="Pfam" id="PF03483">
    <property type="entry name" value="B3_4"/>
    <property type="match status" value="1"/>
</dbReference>
<dbReference type="Pfam" id="PF03484">
    <property type="entry name" value="B5"/>
    <property type="match status" value="1"/>
</dbReference>
<feature type="binding site" evidence="15">
    <location>
        <position position="471"/>
    </location>
    <ligand>
        <name>Mg(2+)</name>
        <dbReference type="ChEBI" id="CHEBI:18420"/>
        <note>shared with alpha subunit</note>
    </ligand>
</feature>
<dbReference type="RefSeq" id="WP_169504852.1">
    <property type="nucleotide sequence ID" value="NZ_JABBPN010000007.1"/>
</dbReference>
<dbReference type="Gene3D" id="3.30.70.380">
    <property type="entry name" value="Ferrodoxin-fold anticodon-binding domain"/>
    <property type="match status" value="1"/>
</dbReference>
<dbReference type="FunFam" id="2.40.50.140:FF:000045">
    <property type="entry name" value="Phenylalanine--tRNA ligase beta subunit"/>
    <property type="match status" value="1"/>
</dbReference>
<dbReference type="InterPro" id="IPR002547">
    <property type="entry name" value="tRNA-bd_dom"/>
</dbReference>
<proteinExistence type="inferred from homology"/>
<dbReference type="InterPro" id="IPR005147">
    <property type="entry name" value="tRNA_synthase_B5-dom"/>
</dbReference>